<dbReference type="EMBL" id="JAHCMY010000007">
    <property type="protein sequence ID" value="MBS9525030.1"/>
    <property type="molecule type" value="Genomic_DNA"/>
</dbReference>
<proteinExistence type="predicted"/>
<protein>
    <submittedName>
        <fullName evidence="2">DUF4199 domain-containing protein</fullName>
    </submittedName>
</protein>
<feature type="transmembrane region" description="Helical" evidence="1">
    <location>
        <begin position="20"/>
        <end position="41"/>
    </location>
</feature>
<dbReference type="RefSeq" id="WP_213945880.1">
    <property type="nucleotide sequence ID" value="NZ_JAHBGI010000007.1"/>
</dbReference>
<comment type="caution">
    <text evidence="2">The sequence shown here is derived from an EMBL/GenBank/DDBJ whole genome shotgun (WGS) entry which is preliminary data.</text>
</comment>
<feature type="transmembrane region" description="Helical" evidence="1">
    <location>
        <begin position="156"/>
        <end position="181"/>
    </location>
</feature>
<organism evidence="2 3">
    <name type="scientific">Litoribacter ruber</name>
    <dbReference type="NCBI Taxonomy" id="702568"/>
    <lineage>
        <taxon>Bacteria</taxon>
        <taxon>Pseudomonadati</taxon>
        <taxon>Bacteroidota</taxon>
        <taxon>Cytophagia</taxon>
        <taxon>Cytophagales</taxon>
        <taxon>Cyclobacteriaceae</taxon>
        <taxon>Litoribacter</taxon>
    </lineage>
</organism>
<feature type="transmembrane region" description="Helical" evidence="1">
    <location>
        <begin position="80"/>
        <end position="109"/>
    </location>
</feature>
<sequence length="190" mass="20380">MENYNGNSDVEVGAAPFQAAFKTGIVLGLITVVAYFILYFIDSTLLASGYVGLVLVAVMVGVIMIFGIEYRKELGGYMTFGVAFQFVFIALLISSLISTGGNVLLFHIIDPNLPTVLADAQMESTLAIMERFGGAGAIGGEEIDKLREGFYDNYTIVGMIKSLGVSVIISAILALILGAILKKRDKSLDY</sequence>
<dbReference type="InterPro" id="IPR025250">
    <property type="entry name" value="DUF4199"/>
</dbReference>
<dbReference type="Pfam" id="PF13858">
    <property type="entry name" value="DUF4199"/>
    <property type="match status" value="1"/>
</dbReference>
<evidence type="ECO:0000313" key="3">
    <source>
        <dbReference type="Proteomes" id="UP001319104"/>
    </source>
</evidence>
<evidence type="ECO:0000313" key="2">
    <source>
        <dbReference type="EMBL" id="MBS9525030.1"/>
    </source>
</evidence>
<reference evidence="2 3" key="1">
    <citation type="submission" date="2021-05" db="EMBL/GenBank/DDBJ databases">
        <authorList>
            <person name="Zhang Z.D."/>
            <person name="Osman G."/>
        </authorList>
    </citation>
    <scope>NUCLEOTIDE SEQUENCE [LARGE SCALE GENOMIC DNA]</scope>
    <source>
        <strain evidence="2 3">KCTC 32217</strain>
    </source>
</reference>
<dbReference type="AlphaFoldDB" id="A0AAP2CM02"/>
<keyword evidence="1" id="KW-0812">Transmembrane</keyword>
<gene>
    <name evidence="2" type="ORF">KI659_13505</name>
</gene>
<accession>A0AAP2CM02</accession>
<keyword evidence="1" id="KW-0472">Membrane</keyword>
<keyword evidence="3" id="KW-1185">Reference proteome</keyword>
<feature type="transmembrane region" description="Helical" evidence="1">
    <location>
        <begin position="47"/>
        <end position="68"/>
    </location>
</feature>
<dbReference type="Proteomes" id="UP001319104">
    <property type="component" value="Unassembled WGS sequence"/>
</dbReference>
<name>A0AAP2CM02_9BACT</name>
<evidence type="ECO:0000256" key="1">
    <source>
        <dbReference type="SAM" id="Phobius"/>
    </source>
</evidence>
<keyword evidence="1" id="KW-1133">Transmembrane helix</keyword>